<comment type="similarity">
    <text evidence="2">Belongs to the glycoprotein hormones subunit beta family.</text>
</comment>
<gene>
    <name evidence="6" type="ORF">LSH36_8g02017</name>
</gene>
<dbReference type="SUPFAM" id="SSF57501">
    <property type="entry name" value="Cystine-knot cytokines"/>
    <property type="match status" value="1"/>
</dbReference>
<dbReference type="Proteomes" id="UP001208570">
    <property type="component" value="Unassembled WGS sequence"/>
</dbReference>
<dbReference type="AlphaFoldDB" id="A0AAD9NGW5"/>
<dbReference type="InterPro" id="IPR006208">
    <property type="entry name" value="Glyco_hormone_CN"/>
</dbReference>
<comment type="subcellular location">
    <subcellularLocation>
        <location evidence="1">Secreted</location>
    </subcellularLocation>
</comment>
<dbReference type="PANTHER" id="PTHR11515">
    <property type="entry name" value="GLYCOPROTEIN HORMONE BETA CHAIN"/>
    <property type="match status" value="1"/>
</dbReference>
<dbReference type="InterPro" id="IPR001545">
    <property type="entry name" value="Gonadotropin_bsu"/>
</dbReference>
<comment type="caution">
    <text evidence="6">The sequence shown here is derived from an EMBL/GenBank/DDBJ whole genome shotgun (WGS) entry which is preliminary data.</text>
</comment>
<evidence type="ECO:0000313" key="7">
    <source>
        <dbReference type="Proteomes" id="UP001208570"/>
    </source>
</evidence>
<dbReference type="GO" id="GO:0005737">
    <property type="term" value="C:cytoplasm"/>
    <property type="evidence" value="ECO:0007669"/>
    <property type="project" value="TreeGrafter"/>
</dbReference>
<dbReference type="EMBL" id="JAODUP010000008">
    <property type="protein sequence ID" value="KAK2169615.1"/>
    <property type="molecule type" value="Genomic_DNA"/>
</dbReference>
<reference evidence="6" key="1">
    <citation type="journal article" date="2023" name="Mol. Biol. Evol.">
        <title>Third-Generation Sequencing Reveals the Adaptive Role of the Epigenome in Three Deep-Sea Polychaetes.</title>
        <authorList>
            <person name="Perez M."/>
            <person name="Aroh O."/>
            <person name="Sun Y."/>
            <person name="Lan Y."/>
            <person name="Juniper S.K."/>
            <person name="Young C.R."/>
            <person name="Angers B."/>
            <person name="Qian P.Y."/>
        </authorList>
    </citation>
    <scope>NUCLEOTIDE SEQUENCE</scope>
    <source>
        <strain evidence="6">P08H-3</strain>
    </source>
</reference>
<accession>A0AAD9NGW5</accession>
<evidence type="ECO:0000256" key="3">
    <source>
        <dbReference type="ARBA" id="ARBA00022525"/>
    </source>
</evidence>
<name>A0AAD9NGW5_9ANNE</name>
<sequence>MERGSAHAIIWITLKAMEVIRFTHPALIFIFLIHCYTSLSLNLDVDERAINEATTLECHVREYKYTVTKETILKPDGRILECSGQVVVDSCWGRCDSSEIPDFKVPYKLSDHPVCTYGEISRRIVNLDNCHPDYPHPEHEVIDAVWCSCSVCTGNDTSCQTLNS</sequence>
<keyword evidence="7" id="KW-1185">Reference proteome</keyword>
<dbReference type="CDD" id="cd00069">
    <property type="entry name" value="GHB_like"/>
    <property type="match status" value="1"/>
</dbReference>
<protein>
    <recommendedName>
        <fullName evidence="5">Glycoprotein hormone subunit beta domain-containing protein</fullName>
    </recommendedName>
</protein>
<dbReference type="Gene3D" id="2.10.90.10">
    <property type="entry name" value="Cystine-knot cytokines"/>
    <property type="match status" value="1"/>
</dbReference>
<keyword evidence="4" id="KW-1015">Disulfide bond</keyword>
<dbReference type="Pfam" id="PF00007">
    <property type="entry name" value="Cys_knot"/>
    <property type="match status" value="1"/>
</dbReference>
<evidence type="ECO:0000259" key="5">
    <source>
        <dbReference type="Pfam" id="PF00007"/>
    </source>
</evidence>
<feature type="domain" description="Glycoprotein hormone subunit beta" evidence="5">
    <location>
        <begin position="82"/>
        <end position="162"/>
    </location>
</feature>
<dbReference type="PANTHER" id="PTHR11515:SF13">
    <property type="entry name" value="GLYCOPROTEIN HORMONE BETA 5, ISOFORM A"/>
    <property type="match status" value="1"/>
</dbReference>
<dbReference type="InterPro" id="IPR029034">
    <property type="entry name" value="Cystine-knot_cytokine"/>
</dbReference>
<dbReference type="GO" id="GO:0005179">
    <property type="term" value="F:hormone activity"/>
    <property type="evidence" value="ECO:0007669"/>
    <property type="project" value="InterPro"/>
</dbReference>
<evidence type="ECO:0000313" key="6">
    <source>
        <dbReference type="EMBL" id="KAK2169615.1"/>
    </source>
</evidence>
<dbReference type="GO" id="GO:0005615">
    <property type="term" value="C:extracellular space"/>
    <property type="evidence" value="ECO:0007669"/>
    <property type="project" value="TreeGrafter"/>
</dbReference>
<proteinExistence type="inferred from homology"/>
<keyword evidence="3" id="KW-0964">Secreted</keyword>
<evidence type="ECO:0000256" key="1">
    <source>
        <dbReference type="ARBA" id="ARBA00004613"/>
    </source>
</evidence>
<evidence type="ECO:0000256" key="4">
    <source>
        <dbReference type="ARBA" id="ARBA00023157"/>
    </source>
</evidence>
<organism evidence="6 7">
    <name type="scientific">Paralvinella palmiformis</name>
    <dbReference type="NCBI Taxonomy" id="53620"/>
    <lineage>
        <taxon>Eukaryota</taxon>
        <taxon>Metazoa</taxon>
        <taxon>Spiralia</taxon>
        <taxon>Lophotrochozoa</taxon>
        <taxon>Annelida</taxon>
        <taxon>Polychaeta</taxon>
        <taxon>Sedentaria</taxon>
        <taxon>Canalipalpata</taxon>
        <taxon>Terebellida</taxon>
        <taxon>Terebelliformia</taxon>
        <taxon>Alvinellidae</taxon>
        <taxon>Paralvinella</taxon>
    </lineage>
</organism>
<evidence type="ECO:0000256" key="2">
    <source>
        <dbReference type="ARBA" id="ARBA00006552"/>
    </source>
</evidence>
<dbReference type="GO" id="GO:0007186">
    <property type="term" value="P:G protein-coupled receptor signaling pathway"/>
    <property type="evidence" value="ECO:0007669"/>
    <property type="project" value="TreeGrafter"/>
</dbReference>